<keyword evidence="5" id="KW-1003">Cell membrane</keyword>
<feature type="compositionally biased region" description="Acidic residues" evidence="6">
    <location>
        <begin position="38"/>
        <end position="58"/>
    </location>
</feature>
<evidence type="ECO:0000256" key="2">
    <source>
        <dbReference type="ARBA" id="ARBA00022692"/>
    </source>
</evidence>
<evidence type="ECO:0000256" key="4">
    <source>
        <dbReference type="ARBA" id="ARBA00023136"/>
    </source>
</evidence>
<dbReference type="InterPro" id="IPR002033">
    <property type="entry name" value="TatC"/>
</dbReference>
<feature type="transmembrane region" description="Helical" evidence="5">
    <location>
        <begin position="372"/>
        <end position="392"/>
    </location>
</feature>
<dbReference type="AlphaFoldDB" id="A0ABD5ZNA0"/>
<feature type="transmembrane region" description="Helical" evidence="5">
    <location>
        <begin position="312"/>
        <end position="337"/>
    </location>
</feature>
<keyword evidence="5" id="KW-0811">Translocation</keyword>
<dbReference type="HAMAP" id="MF_00902">
    <property type="entry name" value="TatC"/>
    <property type="match status" value="1"/>
</dbReference>
<dbReference type="GeneID" id="79266613"/>
<dbReference type="GO" id="GO:0008320">
    <property type="term" value="F:protein transmembrane transporter activity"/>
    <property type="evidence" value="ECO:0007669"/>
    <property type="project" value="UniProtKB-UniRule"/>
</dbReference>
<dbReference type="GO" id="GO:0033281">
    <property type="term" value="C:TAT protein transport complex"/>
    <property type="evidence" value="ECO:0007669"/>
    <property type="project" value="UniProtKB-UniRule"/>
</dbReference>
<keyword evidence="2 5" id="KW-0812">Transmembrane</keyword>
<evidence type="ECO:0000256" key="3">
    <source>
        <dbReference type="ARBA" id="ARBA00022989"/>
    </source>
</evidence>
<feature type="compositionally biased region" description="Acidic residues" evidence="6">
    <location>
        <begin position="142"/>
        <end position="151"/>
    </location>
</feature>
<dbReference type="GO" id="GO:0043953">
    <property type="term" value="P:protein transport by the Tat complex"/>
    <property type="evidence" value="ECO:0007669"/>
    <property type="project" value="UniProtKB-UniRule"/>
</dbReference>
<keyword evidence="5" id="KW-0813">Transport</keyword>
<feature type="compositionally biased region" description="Acidic residues" evidence="6">
    <location>
        <begin position="124"/>
        <end position="133"/>
    </location>
</feature>
<feature type="transmembrane region" description="Helical" evidence="5">
    <location>
        <begin position="232"/>
        <end position="252"/>
    </location>
</feature>
<dbReference type="RefSeq" id="WP_276235959.1">
    <property type="nucleotide sequence ID" value="NZ_CP119802.1"/>
</dbReference>
<reference evidence="7 8" key="1">
    <citation type="journal article" date="2019" name="Int. J. Syst. Evol. Microbiol.">
        <title>The Global Catalogue of Microorganisms (GCM) 10K type strain sequencing project: providing services to taxonomists for standard genome sequencing and annotation.</title>
        <authorList>
            <consortium name="The Broad Institute Genomics Platform"/>
            <consortium name="The Broad Institute Genome Sequencing Center for Infectious Disease"/>
            <person name="Wu L."/>
            <person name="Ma J."/>
        </authorList>
    </citation>
    <scope>NUCLEOTIDE SEQUENCE [LARGE SCALE GENOMIC DNA]</scope>
    <source>
        <strain evidence="7 8">DT85</strain>
    </source>
</reference>
<name>A0ABD5ZNA0_9EURY</name>
<evidence type="ECO:0000256" key="5">
    <source>
        <dbReference type="HAMAP-Rule" id="MF_00902"/>
    </source>
</evidence>
<proteinExistence type="inferred from homology"/>
<comment type="subunit">
    <text evidence="5">Forms a complex with TatA.</text>
</comment>
<accession>A0ABD5ZNA0</accession>
<organism evidence="7 8">
    <name type="scientific">Halosegnis marinus</name>
    <dbReference type="NCBI Taxonomy" id="3034023"/>
    <lineage>
        <taxon>Archaea</taxon>
        <taxon>Methanobacteriati</taxon>
        <taxon>Methanobacteriota</taxon>
        <taxon>Stenosarchaea group</taxon>
        <taxon>Halobacteria</taxon>
        <taxon>Halobacteriales</taxon>
        <taxon>Natronomonadaceae</taxon>
        <taxon>Halosegnis</taxon>
    </lineage>
</organism>
<evidence type="ECO:0000313" key="8">
    <source>
        <dbReference type="Proteomes" id="UP001596398"/>
    </source>
</evidence>
<keyword evidence="4 5" id="KW-0472">Membrane</keyword>
<feature type="transmembrane region" description="Helical" evidence="5">
    <location>
        <begin position="264"/>
        <end position="292"/>
    </location>
</feature>
<dbReference type="Proteomes" id="UP001596398">
    <property type="component" value="Unassembled WGS sequence"/>
</dbReference>
<comment type="subcellular location">
    <subcellularLocation>
        <location evidence="5">Cell membrane</location>
        <topology evidence="5">Multi-pass membrane protein</topology>
    </subcellularLocation>
    <subcellularLocation>
        <location evidence="1">Membrane</location>
        <topology evidence="1">Multi-pass membrane protein</topology>
    </subcellularLocation>
</comment>
<keyword evidence="8" id="KW-1185">Reference proteome</keyword>
<gene>
    <name evidence="5" type="primary">tatC</name>
    <name evidence="7" type="ORF">ACFQJ4_06350</name>
</gene>
<comment type="function">
    <text evidence="5">Part of the twin-arginine translocation (Tat) system that transports large folded proteins containing a characteristic twin-arginine motif in their signal peptide across membranes.</text>
</comment>
<feature type="transmembrane region" description="Helical" evidence="5">
    <location>
        <begin position="166"/>
        <end position="184"/>
    </location>
</feature>
<keyword evidence="5" id="KW-0653">Protein transport</keyword>
<comment type="similarity">
    <text evidence="5">Belongs to the TatC family.</text>
</comment>
<feature type="region of interest" description="Disordered" evidence="6">
    <location>
        <begin position="1"/>
        <end position="151"/>
    </location>
</feature>
<dbReference type="PANTHER" id="PTHR30371:SF0">
    <property type="entry name" value="SEC-INDEPENDENT PROTEIN TRANSLOCASE PROTEIN TATC, CHLOROPLASTIC-RELATED"/>
    <property type="match status" value="1"/>
</dbReference>
<keyword evidence="3 5" id="KW-1133">Transmembrane helix</keyword>
<feature type="transmembrane region" description="Helical" evidence="5">
    <location>
        <begin position="349"/>
        <end position="366"/>
    </location>
</feature>
<dbReference type="EMBL" id="JBHTAP010000001">
    <property type="protein sequence ID" value="MFC7234940.1"/>
    <property type="molecule type" value="Genomic_DNA"/>
</dbReference>
<protein>
    <recommendedName>
        <fullName evidence="5">Sec-independent protein translocase protein TatC</fullName>
    </recommendedName>
</protein>
<dbReference type="Pfam" id="PF00902">
    <property type="entry name" value="TatC"/>
    <property type="match status" value="1"/>
</dbReference>
<sequence>MAEEPDDGTGTDRPAERDDDEEPRVTSDADFNSLAADPDPDGDAAEEGDGAGSPEDDGPTPAITRVDDGDGVSEPDGDGVVSPADDPDTPTVDDVETPLADEEAGVSDGGYADEGDAGGMYDDIAFDDDDIADGADAPAVEGDFDGAPDDQEMPLADHIEEMVKRLGVVVVAMAVVSGIAFPFGTDLINFLWYDYLPGTFAECPTIGPLQPGGPACPQVYHPLAVILARLKVATLVGFVIALPLFVYETYLFMRPGLFPRERRYYLASVPTSLLLALVGIVFAHFIVIPFLFDYFVSYSQNATIVAFGLTETFDLIVLLLGAFAIVFQIPLFVMLALMMGLVTREWMEGRRLIFWGVFAALAFLFAPDPTGMAPIIVAATMIVLFEGTLLLAKWTRRG</sequence>
<dbReference type="PRINTS" id="PR01840">
    <property type="entry name" value="TATCFAMILY"/>
</dbReference>
<feature type="compositionally biased region" description="Acidic residues" evidence="6">
    <location>
        <begin position="85"/>
        <end position="116"/>
    </location>
</feature>
<evidence type="ECO:0000256" key="1">
    <source>
        <dbReference type="ARBA" id="ARBA00004141"/>
    </source>
</evidence>
<evidence type="ECO:0000256" key="6">
    <source>
        <dbReference type="SAM" id="MobiDB-lite"/>
    </source>
</evidence>
<dbReference type="PANTHER" id="PTHR30371">
    <property type="entry name" value="SEC-INDEPENDENT PROTEIN TRANSLOCASE PROTEIN TATC"/>
    <property type="match status" value="1"/>
</dbReference>
<comment type="caution">
    <text evidence="7">The sequence shown here is derived from an EMBL/GenBank/DDBJ whole genome shotgun (WGS) entry which is preliminary data.</text>
</comment>
<evidence type="ECO:0000313" key="7">
    <source>
        <dbReference type="EMBL" id="MFC7234940.1"/>
    </source>
</evidence>